<evidence type="ECO:0000313" key="1">
    <source>
        <dbReference type="EMBL" id="NEC61024.1"/>
    </source>
</evidence>
<keyword evidence="2" id="KW-1185">Reference proteome</keyword>
<gene>
    <name evidence="1" type="ORF">G3I59_36870</name>
</gene>
<evidence type="ECO:0000313" key="2">
    <source>
        <dbReference type="Proteomes" id="UP000470404"/>
    </source>
</evidence>
<reference evidence="1 2" key="1">
    <citation type="submission" date="2020-01" db="EMBL/GenBank/DDBJ databases">
        <title>Insect and environment-associated Actinomycetes.</title>
        <authorList>
            <person name="Currrie C."/>
            <person name="Chevrette M."/>
            <person name="Carlson C."/>
            <person name="Stubbendieck R."/>
            <person name="Wendt-Pienkowski E."/>
        </authorList>
    </citation>
    <scope>NUCLEOTIDE SEQUENCE [LARGE SCALE GENOMIC DNA]</scope>
    <source>
        <strain evidence="1 2">SID8386</strain>
    </source>
</reference>
<organism evidence="1 2">
    <name type="scientific">Amycolatopsis rubida</name>
    <dbReference type="NCBI Taxonomy" id="112413"/>
    <lineage>
        <taxon>Bacteria</taxon>
        <taxon>Bacillati</taxon>
        <taxon>Actinomycetota</taxon>
        <taxon>Actinomycetes</taxon>
        <taxon>Pseudonocardiales</taxon>
        <taxon>Pseudonocardiaceae</taxon>
        <taxon>Amycolatopsis</taxon>
    </lineage>
</organism>
<dbReference type="EMBL" id="JAAGNC010000188">
    <property type="protein sequence ID" value="NEC61024.1"/>
    <property type="molecule type" value="Genomic_DNA"/>
</dbReference>
<dbReference type="RefSeq" id="WP_157905132.1">
    <property type="nucleotide sequence ID" value="NZ_JAAGNC010000188.1"/>
</dbReference>
<protein>
    <submittedName>
        <fullName evidence="1">Uncharacterized protein</fullName>
    </submittedName>
</protein>
<name>A0ABX0BZL2_9PSEU</name>
<proteinExistence type="predicted"/>
<dbReference type="Proteomes" id="UP000470404">
    <property type="component" value="Unassembled WGS sequence"/>
</dbReference>
<comment type="caution">
    <text evidence="1">The sequence shown here is derived from an EMBL/GenBank/DDBJ whole genome shotgun (WGS) entry which is preliminary data.</text>
</comment>
<accession>A0ABX0BZL2</accession>
<sequence>MSSHQETLAAINSALPKCGDYQAVMLHATNLAEEIKQKVGAAVGETALYEAAKAPIEAMQVSAAAAAAAGQEMREALISIQRGLQRMG</sequence>